<feature type="transmembrane region" description="Helical" evidence="6">
    <location>
        <begin position="188"/>
        <end position="206"/>
    </location>
</feature>
<proteinExistence type="predicted"/>
<feature type="transmembrane region" description="Helical" evidence="6">
    <location>
        <begin position="368"/>
        <end position="387"/>
    </location>
</feature>
<protein>
    <recommendedName>
        <fullName evidence="7">O-antigen ligase-related domain-containing protein</fullName>
    </recommendedName>
</protein>
<dbReference type="Pfam" id="PF13181">
    <property type="entry name" value="TPR_8"/>
    <property type="match status" value="2"/>
</dbReference>
<dbReference type="GO" id="GO:0016020">
    <property type="term" value="C:membrane"/>
    <property type="evidence" value="ECO:0007669"/>
    <property type="project" value="UniProtKB-SubCell"/>
</dbReference>
<dbReference type="InterPro" id="IPR019734">
    <property type="entry name" value="TPR_rpt"/>
</dbReference>
<keyword evidence="9" id="KW-1185">Reference proteome</keyword>
<feature type="domain" description="O-antigen ligase-related" evidence="7">
    <location>
        <begin position="197"/>
        <end position="347"/>
    </location>
</feature>
<feature type="transmembrane region" description="Helical" evidence="6">
    <location>
        <begin position="122"/>
        <end position="144"/>
    </location>
</feature>
<feature type="transmembrane region" description="Helical" evidence="6">
    <location>
        <begin position="212"/>
        <end position="231"/>
    </location>
</feature>
<dbReference type="InterPro" id="IPR007016">
    <property type="entry name" value="O-antigen_ligase-rel_domated"/>
</dbReference>
<evidence type="ECO:0000256" key="4">
    <source>
        <dbReference type="ARBA" id="ARBA00023136"/>
    </source>
</evidence>
<comment type="caution">
    <text evidence="8">The sequence shown here is derived from an EMBL/GenBank/DDBJ whole genome shotgun (WGS) entry which is preliminary data.</text>
</comment>
<keyword evidence="3 6" id="KW-1133">Transmembrane helix</keyword>
<keyword evidence="4 6" id="KW-0472">Membrane</keyword>
<dbReference type="PANTHER" id="PTHR37422:SF13">
    <property type="entry name" value="LIPOPOLYSACCHARIDE BIOSYNTHESIS PROTEIN PA4999-RELATED"/>
    <property type="match status" value="1"/>
</dbReference>
<feature type="transmembrane region" description="Helical" evidence="6">
    <location>
        <begin position="243"/>
        <end position="261"/>
    </location>
</feature>
<dbReference type="RefSeq" id="WP_131608861.1">
    <property type="nucleotide sequence ID" value="NZ_SJSM01000005.1"/>
</dbReference>
<evidence type="ECO:0000256" key="5">
    <source>
        <dbReference type="PROSITE-ProRule" id="PRU00339"/>
    </source>
</evidence>
<evidence type="ECO:0000313" key="8">
    <source>
        <dbReference type="EMBL" id="TCC96565.1"/>
    </source>
</evidence>
<accession>A0A4R0N944</accession>
<organism evidence="8 9">
    <name type="scientific">Pedobacter hiemivivus</name>
    <dbReference type="NCBI Taxonomy" id="2530454"/>
    <lineage>
        <taxon>Bacteria</taxon>
        <taxon>Pseudomonadati</taxon>
        <taxon>Bacteroidota</taxon>
        <taxon>Sphingobacteriia</taxon>
        <taxon>Sphingobacteriales</taxon>
        <taxon>Sphingobacteriaceae</taxon>
        <taxon>Pedobacter</taxon>
    </lineage>
</organism>
<name>A0A4R0N944_9SPHI</name>
<evidence type="ECO:0000256" key="3">
    <source>
        <dbReference type="ARBA" id="ARBA00022989"/>
    </source>
</evidence>
<feature type="transmembrane region" description="Helical" evidence="6">
    <location>
        <begin position="35"/>
        <end position="54"/>
    </location>
</feature>
<dbReference type="OrthoDB" id="1454576at2"/>
<dbReference type="InterPro" id="IPR051533">
    <property type="entry name" value="WaaL-like"/>
</dbReference>
<feature type="transmembrane region" description="Helical" evidence="6">
    <location>
        <begin position="93"/>
        <end position="110"/>
    </location>
</feature>
<reference evidence="8 9" key="1">
    <citation type="submission" date="2019-02" db="EMBL/GenBank/DDBJ databases">
        <title>Pedobacter sp. RP-3-8 sp. nov., isolated from Arctic soil.</title>
        <authorList>
            <person name="Dahal R.H."/>
        </authorList>
    </citation>
    <scope>NUCLEOTIDE SEQUENCE [LARGE SCALE GENOMIC DNA]</scope>
    <source>
        <strain evidence="8 9">RP-3-8</strain>
    </source>
</reference>
<dbReference type="InterPro" id="IPR011990">
    <property type="entry name" value="TPR-like_helical_dom_sf"/>
</dbReference>
<feature type="transmembrane region" description="Helical" evidence="6">
    <location>
        <begin position="331"/>
        <end position="356"/>
    </location>
</feature>
<dbReference type="PANTHER" id="PTHR37422">
    <property type="entry name" value="TEICHURONIC ACID BIOSYNTHESIS PROTEIN TUAE"/>
    <property type="match status" value="1"/>
</dbReference>
<dbReference type="SUPFAM" id="SSF48452">
    <property type="entry name" value="TPR-like"/>
    <property type="match status" value="1"/>
</dbReference>
<dbReference type="PROSITE" id="PS50005">
    <property type="entry name" value="TPR"/>
    <property type="match status" value="1"/>
</dbReference>
<dbReference type="Pfam" id="PF04932">
    <property type="entry name" value="Wzy_C"/>
    <property type="match status" value="1"/>
</dbReference>
<evidence type="ECO:0000313" key="9">
    <source>
        <dbReference type="Proteomes" id="UP000291117"/>
    </source>
</evidence>
<dbReference type="EMBL" id="SJSM01000005">
    <property type="protein sequence ID" value="TCC96565.1"/>
    <property type="molecule type" value="Genomic_DNA"/>
</dbReference>
<feature type="repeat" description="TPR" evidence="5">
    <location>
        <begin position="515"/>
        <end position="548"/>
    </location>
</feature>
<feature type="transmembrane region" description="Helical" evidence="6">
    <location>
        <begin position="164"/>
        <end position="181"/>
    </location>
</feature>
<keyword evidence="5" id="KW-0802">TPR repeat</keyword>
<dbReference type="Gene3D" id="1.25.40.10">
    <property type="entry name" value="Tetratricopeptide repeat domain"/>
    <property type="match status" value="1"/>
</dbReference>
<dbReference type="Proteomes" id="UP000291117">
    <property type="component" value="Unassembled WGS sequence"/>
</dbReference>
<comment type="subcellular location">
    <subcellularLocation>
        <location evidence="1">Membrane</location>
        <topology evidence="1">Multi-pass membrane protein</topology>
    </subcellularLocation>
</comment>
<gene>
    <name evidence="8" type="ORF">EZ444_11355</name>
</gene>
<feature type="transmembrane region" description="Helical" evidence="6">
    <location>
        <begin position="393"/>
        <end position="412"/>
    </location>
</feature>
<sequence>MLNIWLFRISSVLLLFNAFLVSTKLPNGLFSAKELGLWFASGIICVFAISKILFTKNYKLQIKKLDVIICSYLILLPLLSLCFTKIAINYSAILSQIALGFSYVSIRILCVNIRTVVLVNMLIELIVLLLCFQLVIAVAQHFLLIPSYYPKFGATGMFFNPGPFAIFITALTVFIFPVFLHQVINKKYLNAAFYAILMMISTYFIINSLSRSAWLGGLAGLFIGGIMFLLVKFKWKISKKPIWLILIICLLIALPFCFWLYQYKADSATGRILTWKVTALMIKDHWPTGVGIGNFPANYIGYQANFFHKSVKNIQNLGNLAGDNRYPFNDILHIFAESGIIGIVLFIALFFTCTQIIIKSYQQQKKDIVLLALNTAASLVAIFVAGLTSYPFSMLPIAILFWLLIAILVSATTRKLIPKNNGNALQKFVLVSALFIASSIFLYNGFNKLYAYKKWMNIISTTNKDEKLDDLLLLAKPLNNNSDYLNDIAQIYKNRKQYNKAIVYLKRANSFSPYKGYYYSLGDCYERIGEYEKAIMQYKKVGGAIPNLIKPKYLLAKLHYNRKDYVTFKKLAIETIQFKPKINSEEVSEMKQNLYDMLDKLQLNP</sequence>
<evidence type="ECO:0000256" key="1">
    <source>
        <dbReference type="ARBA" id="ARBA00004141"/>
    </source>
</evidence>
<evidence type="ECO:0000259" key="7">
    <source>
        <dbReference type="Pfam" id="PF04932"/>
    </source>
</evidence>
<dbReference type="AlphaFoldDB" id="A0A4R0N944"/>
<evidence type="ECO:0000256" key="6">
    <source>
        <dbReference type="SAM" id="Phobius"/>
    </source>
</evidence>
<feature type="transmembrane region" description="Helical" evidence="6">
    <location>
        <begin position="424"/>
        <end position="446"/>
    </location>
</feature>
<evidence type="ECO:0000256" key="2">
    <source>
        <dbReference type="ARBA" id="ARBA00022692"/>
    </source>
</evidence>
<feature type="transmembrane region" description="Helical" evidence="6">
    <location>
        <begin position="66"/>
        <end position="87"/>
    </location>
</feature>
<feature type="transmembrane region" description="Helical" evidence="6">
    <location>
        <begin position="5"/>
        <end position="23"/>
    </location>
</feature>
<keyword evidence="2 6" id="KW-0812">Transmembrane</keyword>